<dbReference type="InterPro" id="IPR010870">
    <property type="entry name" value="Porin_O/P"/>
</dbReference>
<dbReference type="EMBL" id="CP071091">
    <property type="protein sequence ID" value="QSQ16138.1"/>
    <property type="molecule type" value="Genomic_DNA"/>
</dbReference>
<dbReference type="Proteomes" id="UP000663090">
    <property type="component" value="Chromosome"/>
</dbReference>
<evidence type="ECO:0008006" key="4">
    <source>
        <dbReference type="Google" id="ProtNLM"/>
    </source>
</evidence>
<dbReference type="SUPFAM" id="SSF56935">
    <property type="entry name" value="Porins"/>
    <property type="match status" value="1"/>
</dbReference>
<accession>A0ABX7NCK1</accession>
<evidence type="ECO:0000313" key="3">
    <source>
        <dbReference type="Proteomes" id="UP000663090"/>
    </source>
</evidence>
<evidence type="ECO:0000256" key="1">
    <source>
        <dbReference type="SAM" id="MobiDB-lite"/>
    </source>
</evidence>
<dbReference type="Gene3D" id="2.40.160.10">
    <property type="entry name" value="Porin"/>
    <property type="match status" value="1"/>
</dbReference>
<name>A0ABX7NCK1_9BACT</name>
<dbReference type="RefSeq" id="WP_206717811.1">
    <property type="nucleotide sequence ID" value="NZ_CP071091.1"/>
</dbReference>
<reference evidence="2 3" key="1">
    <citation type="submission" date="2021-02" db="EMBL/GenBank/DDBJ databases">
        <title>De Novo genome assembly of isolated myxobacteria.</title>
        <authorList>
            <person name="Stevens D.C."/>
        </authorList>
    </citation>
    <scope>NUCLEOTIDE SEQUENCE [LARGE SCALE GENOMIC DNA]</scope>
    <source>
        <strain evidence="2 3">SCHIC003</strain>
    </source>
</reference>
<dbReference type="Pfam" id="PF07396">
    <property type="entry name" value="Porin_O_P"/>
    <property type="match status" value="1"/>
</dbReference>
<gene>
    <name evidence="2" type="ORF">JY572_08850</name>
</gene>
<feature type="compositionally biased region" description="Basic and acidic residues" evidence="1">
    <location>
        <begin position="27"/>
        <end position="46"/>
    </location>
</feature>
<dbReference type="InterPro" id="IPR023614">
    <property type="entry name" value="Porin_dom_sf"/>
</dbReference>
<organism evidence="2 3">
    <name type="scientific">Myxococcus landrumensis</name>
    <dbReference type="NCBI Taxonomy" id="2813577"/>
    <lineage>
        <taxon>Bacteria</taxon>
        <taxon>Pseudomonadati</taxon>
        <taxon>Myxococcota</taxon>
        <taxon>Myxococcia</taxon>
        <taxon>Myxococcales</taxon>
        <taxon>Cystobacterineae</taxon>
        <taxon>Myxococcaceae</taxon>
        <taxon>Myxococcus</taxon>
    </lineage>
</organism>
<keyword evidence="3" id="KW-1185">Reference proteome</keyword>
<proteinExistence type="predicted"/>
<evidence type="ECO:0000313" key="2">
    <source>
        <dbReference type="EMBL" id="QSQ16138.1"/>
    </source>
</evidence>
<feature type="region of interest" description="Disordered" evidence="1">
    <location>
        <begin position="20"/>
        <end position="46"/>
    </location>
</feature>
<sequence>MRVAAIFAAVSSGLLMPAVGRADDEDSKDKDNDQEKGEDKPTLVGGFDEKNGFHIQSEDGNYLLAIGLQAGYKLEPVFLDGKAESRTAFSFLRPILRGNIYRPWIRFWTSLELADPPLYLLDSLVEIQPIDAFGVRAGQQYTPLSRHESWGPQQILFPEFAAIANYYWTGRDKGVTLFGTTDHLEYYVGIYSGSPLRTVTSEAGRYQLNARATISPMGKPGYGELPYIMSGDKEPPPLNVSFTLQGAGGEVNQVKENFNPEAGIFQILREGKRRFATGGVDLFVQARRFNLYGEAYLSRIDPPGTGANYTSFGAWLQADYCFYKKILDAGVRLSYLNPSTDLPDDLLYIVEAQLGWFVNAPHLAFKLRYQLAHQQEAAGAEAASVPIATKAGTTQLITLQLNLAF</sequence>
<protein>
    <recommendedName>
        <fullName evidence="4">Porin</fullName>
    </recommendedName>
</protein>